<evidence type="ECO:0000313" key="2">
    <source>
        <dbReference type="Proteomes" id="UP000238296"/>
    </source>
</evidence>
<dbReference type="EMBL" id="PPEA01000143">
    <property type="protein sequence ID" value="PQM48772.1"/>
    <property type="molecule type" value="Genomic_DNA"/>
</dbReference>
<protein>
    <submittedName>
        <fullName evidence="1">Uncharacterized protein</fullName>
    </submittedName>
</protein>
<organism evidence="1 2">
    <name type="scientific">Mycobacterium talmoniae</name>
    <dbReference type="NCBI Taxonomy" id="1858794"/>
    <lineage>
        <taxon>Bacteria</taxon>
        <taxon>Bacillati</taxon>
        <taxon>Actinomycetota</taxon>
        <taxon>Actinomycetes</taxon>
        <taxon>Mycobacteriales</taxon>
        <taxon>Mycobacteriaceae</taxon>
        <taxon>Mycobacterium</taxon>
    </lineage>
</organism>
<sequence length="100" mass="10739">MDKAWHELGPYLLHDAMTAAAYRHGDESVASISRATSVNALRTTPGPYRIWTTEQAITQLRGDASLPLLPLCGGLPPGLAWPYLENAASAVAHADPMTQN</sequence>
<dbReference type="Proteomes" id="UP000238296">
    <property type="component" value="Unassembled WGS sequence"/>
</dbReference>
<accession>A0A2S8BQ40</accession>
<reference evidence="1 2" key="1">
    <citation type="journal article" date="2017" name="Int. J. Syst. Evol. Microbiol.">
        <title>Mycobacterium talmoniae sp. nov., a slowly growing mycobacterium isolated from human respiratory samples.</title>
        <authorList>
            <person name="Davidson R.M."/>
            <person name="DeGroote M.A."/>
            <person name="Marola J.L."/>
            <person name="Buss S."/>
            <person name="Jones V."/>
            <person name="McNeil M.R."/>
            <person name="Freifeld A.G."/>
            <person name="Elaine Epperson L."/>
            <person name="Hasan N.A."/>
            <person name="Jackson M."/>
            <person name="Iwen P.C."/>
            <person name="Salfinger M."/>
            <person name="Strong M."/>
        </authorList>
    </citation>
    <scope>NUCLEOTIDE SEQUENCE [LARGE SCALE GENOMIC DNA]</scope>
    <source>
        <strain evidence="1 2">ATCC BAA-2683</strain>
    </source>
</reference>
<dbReference type="AlphaFoldDB" id="A0A2S8BQ40"/>
<gene>
    <name evidence="1" type="ORF">C1Y40_01008</name>
</gene>
<comment type="caution">
    <text evidence="1">The sequence shown here is derived from an EMBL/GenBank/DDBJ whole genome shotgun (WGS) entry which is preliminary data.</text>
</comment>
<proteinExistence type="predicted"/>
<name>A0A2S8BQ40_9MYCO</name>
<evidence type="ECO:0000313" key="1">
    <source>
        <dbReference type="EMBL" id="PQM48772.1"/>
    </source>
</evidence>